<dbReference type="InterPro" id="IPR016024">
    <property type="entry name" value="ARM-type_fold"/>
</dbReference>
<evidence type="ECO:0000256" key="2">
    <source>
        <dbReference type="SAM" id="Phobius"/>
    </source>
</evidence>
<dbReference type="AlphaFoldDB" id="A0A835APZ6"/>
<feature type="region of interest" description="Disordered" evidence="1">
    <location>
        <begin position="314"/>
        <end position="337"/>
    </location>
</feature>
<gene>
    <name evidence="3" type="ORF">HU200_057347</name>
</gene>
<dbReference type="EMBL" id="JACEFO010002418">
    <property type="protein sequence ID" value="KAF8660966.1"/>
    <property type="molecule type" value="Genomic_DNA"/>
</dbReference>
<accession>A0A835APZ6</accession>
<proteinExistence type="predicted"/>
<evidence type="ECO:0000313" key="3">
    <source>
        <dbReference type="EMBL" id="KAF8660966.1"/>
    </source>
</evidence>
<comment type="caution">
    <text evidence="3">The sequence shown here is derived from an EMBL/GenBank/DDBJ whole genome shotgun (WGS) entry which is preliminary data.</text>
</comment>
<dbReference type="SUPFAM" id="SSF48371">
    <property type="entry name" value="ARM repeat"/>
    <property type="match status" value="1"/>
</dbReference>
<dbReference type="PANTHER" id="PTHR33115">
    <property type="entry name" value="ARM REPEAT SUPERFAMILY PROTEIN"/>
    <property type="match status" value="1"/>
</dbReference>
<keyword evidence="4" id="KW-1185">Reference proteome</keyword>
<feature type="region of interest" description="Disordered" evidence="1">
    <location>
        <begin position="604"/>
        <end position="648"/>
    </location>
</feature>
<sequence length="714" mass="79173">MLWTLGTAFRITFSQLLEKHSPWIAPVLVCGTPLLFLLFLVAIVVQLGVLAPVLCLVAVLYLFGLYISTGVSIWRLIEHDYGNTEGSVNLKPALNILYSLAVAQGVVFGYKTIYDLVAKAGLAEDVASSYSSLDTALVSDYLDETVTGCMKDPSFARGRNLVTYGVDLLIGMGSKPRHSGYLPGVMILGTILQPDNAQSGQPGLIEKLLTGSASFCLMVQRLVETISPATSPYSIEIREHAARIVARVAGSICLEEHPFGGTMIRCVSSLLGTLEEEFSWRPEGYERDSYLPKEYERDWLLEENERRYHRVEGYSRSARTAGSRSPRTDSSSNPSHGYKGLVVQGLRILQKLAIDENNCRVIRNTQGLLANTMAALCSDQLHKDHHYDEWQPITKESMELMSRLMAAPGETGLKLRSEIIEGNIQEIVRFVSYILRCSKCQVSLRRQAVKIALDLSLDTPSIVLSDGNSNMLLFTWLLLHISLLPDYCFDRMCGSVHLAKKSSDIRRLAGEKLQAVLSSQSEAHATSMSMLRSVGDVIESLTRTAVDAENNTYRLDAVQILEDLCRHYTKDDEPLKELKKHISDVMPKILTEILGYHEPISQESHASAQANHVKDSAQGADLEKDGAPHGQEQEDASSSQQQNGAEQHEGIKLQEALISLCHTIPYHWARGFDDLANKVCMEQGIRKRNFYPLLSDAHCLLGKQKKAHGLLTEG</sequence>
<reference evidence="3" key="1">
    <citation type="submission" date="2020-07" db="EMBL/GenBank/DDBJ databases">
        <title>Genome sequence and genetic diversity analysis of an under-domesticated orphan crop, white fonio (Digitaria exilis).</title>
        <authorList>
            <person name="Bennetzen J.L."/>
            <person name="Chen S."/>
            <person name="Ma X."/>
            <person name="Wang X."/>
            <person name="Yssel A.E.J."/>
            <person name="Chaluvadi S.R."/>
            <person name="Johnson M."/>
            <person name="Gangashetty P."/>
            <person name="Hamidou F."/>
            <person name="Sanogo M.D."/>
            <person name="Zwaenepoel A."/>
            <person name="Wallace J."/>
            <person name="Van De Peer Y."/>
            <person name="Van Deynze A."/>
        </authorList>
    </citation>
    <scope>NUCLEOTIDE SEQUENCE</scope>
    <source>
        <tissue evidence="3">Leaves</tissue>
    </source>
</reference>
<dbReference type="OrthoDB" id="613213at2759"/>
<feature type="compositionally biased region" description="Polar residues" evidence="1">
    <location>
        <begin position="317"/>
        <end position="335"/>
    </location>
</feature>
<keyword evidence="2" id="KW-1133">Transmembrane helix</keyword>
<organism evidence="3 4">
    <name type="scientific">Digitaria exilis</name>
    <dbReference type="NCBI Taxonomy" id="1010633"/>
    <lineage>
        <taxon>Eukaryota</taxon>
        <taxon>Viridiplantae</taxon>
        <taxon>Streptophyta</taxon>
        <taxon>Embryophyta</taxon>
        <taxon>Tracheophyta</taxon>
        <taxon>Spermatophyta</taxon>
        <taxon>Magnoliopsida</taxon>
        <taxon>Liliopsida</taxon>
        <taxon>Poales</taxon>
        <taxon>Poaceae</taxon>
        <taxon>PACMAD clade</taxon>
        <taxon>Panicoideae</taxon>
        <taxon>Panicodae</taxon>
        <taxon>Paniceae</taxon>
        <taxon>Anthephorinae</taxon>
        <taxon>Digitaria</taxon>
    </lineage>
</organism>
<feature type="transmembrane region" description="Helical" evidence="2">
    <location>
        <begin position="23"/>
        <end position="45"/>
    </location>
</feature>
<dbReference type="Gramene" id="Dexi3B01G0033380.1">
    <property type="protein sequence ID" value="Dexi3B01G0033380.1:cds"/>
    <property type="gene ID" value="Dexi3B01G0033380"/>
</dbReference>
<dbReference type="Proteomes" id="UP000636709">
    <property type="component" value="Unassembled WGS sequence"/>
</dbReference>
<evidence type="ECO:0000256" key="1">
    <source>
        <dbReference type="SAM" id="MobiDB-lite"/>
    </source>
</evidence>
<keyword evidence="2" id="KW-0472">Membrane</keyword>
<name>A0A835APZ6_9POAL</name>
<feature type="transmembrane region" description="Helical" evidence="2">
    <location>
        <begin position="52"/>
        <end position="77"/>
    </location>
</feature>
<dbReference type="PANTHER" id="PTHR33115:SF22">
    <property type="entry name" value="OS12G0449900 PROTEIN"/>
    <property type="match status" value="1"/>
</dbReference>
<protein>
    <submittedName>
        <fullName evidence="3">Uncharacterized protein</fullName>
    </submittedName>
</protein>
<keyword evidence="2" id="KW-0812">Transmembrane</keyword>
<evidence type="ECO:0000313" key="4">
    <source>
        <dbReference type="Proteomes" id="UP000636709"/>
    </source>
</evidence>